<evidence type="ECO:0000313" key="2">
    <source>
        <dbReference type="Proteomes" id="UP000636479"/>
    </source>
</evidence>
<organism evidence="1 2">
    <name type="scientific">Mycena indigotica</name>
    <dbReference type="NCBI Taxonomy" id="2126181"/>
    <lineage>
        <taxon>Eukaryota</taxon>
        <taxon>Fungi</taxon>
        <taxon>Dikarya</taxon>
        <taxon>Basidiomycota</taxon>
        <taxon>Agaricomycotina</taxon>
        <taxon>Agaricomycetes</taxon>
        <taxon>Agaricomycetidae</taxon>
        <taxon>Agaricales</taxon>
        <taxon>Marasmiineae</taxon>
        <taxon>Mycenaceae</taxon>
        <taxon>Mycena</taxon>
    </lineage>
</organism>
<dbReference type="EMBL" id="JACAZF010000005">
    <property type="protein sequence ID" value="KAF7303361.1"/>
    <property type="molecule type" value="Genomic_DNA"/>
</dbReference>
<gene>
    <name evidence="1" type="ORF">MIND_00563900</name>
</gene>
<protein>
    <recommendedName>
        <fullName evidence="3">F-box domain-containing protein</fullName>
    </recommendedName>
</protein>
<evidence type="ECO:0008006" key="3">
    <source>
        <dbReference type="Google" id="ProtNLM"/>
    </source>
</evidence>
<accession>A0A8H6W596</accession>
<dbReference type="Proteomes" id="UP000636479">
    <property type="component" value="Unassembled WGS sequence"/>
</dbReference>
<dbReference type="RefSeq" id="XP_037220333.1">
    <property type="nucleotide sequence ID" value="XM_037362412.1"/>
</dbReference>
<comment type="caution">
    <text evidence="1">The sequence shown here is derived from an EMBL/GenBank/DDBJ whole genome shotgun (WGS) entry which is preliminary data.</text>
</comment>
<keyword evidence="2" id="KW-1185">Reference proteome</keyword>
<proteinExistence type="predicted"/>
<evidence type="ECO:0000313" key="1">
    <source>
        <dbReference type="EMBL" id="KAF7303361.1"/>
    </source>
</evidence>
<reference evidence="1" key="1">
    <citation type="submission" date="2020-05" db="EMBL/GenBank/DDBJ databases">
        <title>Mycena genomes resolve the evolution of fungal bioluminescence.</title>
        <authorList>
            <person name="Tsai I.J."/>
        </authorList>
    </citation>
    <scope>NUCLEOTIDE SEQUENCE</scope>
    <source>
        <strain evidence="1">171206Taipei</strain>
    </source>
</reference>
<dbReference type="OrthoDB" id="2588098at2759"/>
<name>A0A8H6W596_9AGAR</name>
<dbReference type="GeneID" id="59344928"/>
<sequence length="349" mass="40032">MGQNWKLKNFSKHCDAYTDPLKLGEILFWGHPGGKLLSYLRKVHLPPLDVCVGPYTPGQYVKVGTTRRRLPKRNARETATGIVALPLELLDLIFGFVDDLIDALVLGMTCQLLWDVGRRQVYALLCADEGLLMCSWAGDRLAVVGEYTELNELPEYFFPNGLAKYEEGALDVQYCMDFWDLLNIESRVRLPLLDRVGFRGDALWLFHHGPGMLTNVAVQFDPPFQPRTAVLRNLTTCQYVRQAALEEMQARYRESEELRAPFYTKASVLLWETHLGDLLYCQICWSLDPSVSMRYEKIHQGPWAGHRFDIVGAEWLEQTEKEGWVDASEETVDELEAIWRSEYAYVGED</sequence>
<dbReference type="AlphaFoldDB" id="A0A8H6W596"/>